<dbReference type="OrthoDB" id="2327395at2"/>
<dbReference type="PATRIC" id="fig|1423769.4.peg.2742"/>
<feature type="compositionally biased region" description="Low complexity" evidence="1">
    <location>
        <begin position="253"/>
        <end position="266"/>
    </location>
</feature>
<comment type="caution">
    <text evidence="2">The sequence shown here is derived from an EMBL/GenBank/DDBJ whole genome shotgun (WGS) entry which is preliminary data.</text>
</comment>
<evidence type="ECO:0000313" key="3">
    <source>
        <dbReference type="Proteomes" id="UP000051790"/>
    </source>
</evidence>
<feature type="compositionally biased region" description="Basic residues" evidence="1">
    <location>
        <begin position="108"/>
        <end position="117"/>
    </location>
</feature>
<feature type="compositionally biased region" description="Polar residues" evidence="1">
    <location>
        <begin position="267"/>
        <end position="278"/>
    </location>
</feature>
<feature type="region of interest" description="Disordered" evidence="1">
    <location>
        <begin position="66"/>
        <end position="392"/>
    </location>
</feature>
<feature type="compositionally biased region" description="Low complexity" evidence="1">
    <location>
        <begin position="187"/>
        <end position="203"/>
    </location>
</feature>
<feature type="compositionally biased region" description="Low complexity" evidence="1">
    <location>
        <begin position="127"/>
        <end position="140"/>
    </location>
</feature>
<dbReference type="AlphaFoldDB" id="A0A0R1QAF6"/>
<reference evidence="2 3" key="1">
    <citation type="journal article" date="2015" name="Genome Announc.">
        <title>Expanding the biotechnology potential of lactobacilli through comparative genomics of 213 strains and associated genera.</title>
        <authorList>
            <person name="Sun Z."/>
            <person name="Harris H.M."/>
            <person name="McCann A."/>
            <person name="Guo C."/>
            <person name="Argimon S."/>
            <person name="Zhang W."/>
            <person name="Yang X."/>
            <person name="Jeffery I.B."/>
            <person name="Cooney J.C."/>
            <person name="Kagawa T.F."/>
            <person name="Liu W."/>
            <person name="Song Y."/>
            <person name="Salvetti E."/>
            <person name="Wrobel A."/>
            <person name="Rasinkangas P."/>
            <person name="Parkhill J."/>
            <person name="Rea M.C."/>
            <person name="O'Sullivan O."/>
            <person name="Ritari J."/>
            <person name="Douillard F.P."/>
            <person name="Paul Ross R."/>
            <person name="Yang R."/>
            <person name="Briner A.E."/>
            <person name="Felis G.E."/>
            <person name="de Vos W.M."/>
            <person name="Barrangou R."/>
            <person name="Klaenhammer T.R."/>
            <person name="Caufield P.W."/>
            <person name="Cui Y."/>
            <person name="Zhang H."/>
            <person name="O'Toole P.W."/>
        </authorList>
    </citation>
    <scope>NUCLEOTIDE SEQUENCE [LARGE SCALE GENOMIC DNA]</scope>
    <source>
        <strain evidence="2 3">DSM 13343</strain>
    </source>
</reference>
<feature type="compositionally biased region" description="Polar residues" evidence="1">
    <location>
        <begin position="289"/>
        <end position="300"/>
    </location>
</feature>
<gene>
    <name evidence="2" type="ORF">FD01_GL002540</name>
</gene>
<name>A0A0R1QAF6_9LACO</name>
<feature type="compositionally biased region" description="Low complexity" evidence="1">
    <location>
        <begin position="72"/>
        <end position="92"/>
    </location>
</feature>
<protein>
    <recommendedName>
        <fullName evidence="4">DUF3800 domain-containing protein</fullName>
    </recommendedName>
</protein>
<evidence type="ECO:0008006" key="4">
    <source>
        <dbReference type="Google" id="ProtNLM"/>
    </source>
</evidence>
<feature type="compositionally biased region" description="Basic and acidic residues" evidence="1">
    <location>
        <begin position="301"/>
        <end position="310"/>
    </location>
</feature>
<proteinExistence type="predicted"/>
<feature type="compositionally biased region" description="Basic and acidic residues" evidence="1">
    <location>
        <begin position="380"/>
        <end position="389"/>
    </location>
</feature>
<organism evidence="2 3">
    <name type="scientific">Lacticaseibacillus manihotivorans DSM 13343 = JCM 12514</name>
    <dbReference type="NCBI Taxonomy" id="1423769"/>
    <lineage>
        <taxon>Bacteria</taxon>
        <taxon>Bacillati</taxon>
        <taxon>Bacillota</taxon>
        <taxon>Bacilli</taxon>
        <taxon>Lactobacillales</taxon>
        <taxon>Lactobacillaceae</taxon>
        <taxon>Lacticaseibacillus</taxon>
    </lineage>
</organism>
<dbReference type="EMBL" id="AZEU01000295">
    <property type="protein sequence ID" value="KRL39434.1"/>
    <property type="molecule type" value="Genomic_DNA"/>
</dbReference>
<evidence type="ECO:0000256" key="1">
    <source>
        <dbReference type="SAM" id="MobiDB-lite"/>
    </source>
</evidence>
<feature type="compositionally biased region" description="Polar residues" evidence="1">
    <location>
        <begin position="141"/>
        <end position="160"/>
    </location>
</feature>
<sequence length="726" mass="78754">MNGSTAFHLKQIMSAEHLSVTQAAKQIGISPVSMRKVLKDAKMSTAVMFKINRFIDEHESIIATKPGELPQAAKPAESAKKTAPAKTTAKKITPAKRNHKELAEKAAAKKTAKKQPAKKVAEKPAKKATPAKTSAKAATAQPSNAKQAPAKQNASKQPATKQPAKKVSAKSTTNQPVAKNQAKKATNKANTKQTNVKTTAKTAEQSVKPVAKPTTTQAQPKKVVRKQKPARFTIHQIDGAPIQTEAEHEAERLAQAAAVEARAEQLSQAGVGSMNPTAQVPAHRKAQTPAVQQPKATASKTETKPEKTAVAEKPVTPKATPAKPVAQPQPQTKAAEPKVAPAKPAAQPEPTKPNASVKPEPNPETVKTEAPAKETPVQVDEAKAAEPKKNPQTLQLFIDESFVHGNDYQRNMFIGATLVDQDNEHALDQFSNTLYPFGWQPGDEVKARGKSHDQIAAMLTQAHGDQAQNFVTYSPQSDMGNFALGFGIWYPYLATILRVLNTLDYLPNKVRIALDRRNEFEDEQLAVAARMLNAYVKAQSGKDVMFMLRTSDSKSTIGIQYSDFSAHAALTFTKEQLAECGITRLEDLGSQIGDQITLFSMIGLQKYMLDDRSVVKQQAGFKNPVLVAAERLFRLANKATSLSQVPDETLTQAKLVVNQLLQVCPSAISGAINKMPFQTWYDMVARAAALLHYNDETLPNFELDPDAMQIAQDALNNIVNLLATAR</sequence>
<dbReference type="RefSeq" id="WP_056964989.1">
    <property type="nucleotide sequence ID" value="NZ_AZEU01000295.1"/>
</dbReference>
<dbReference type="Proteomes" id="UP000051790">
    <property type="component" value="Unassembled WGS sequence"/>
</dbReference>
<evidence type="ECO:0000313" key="2">
    <source>
        <dbReference type="EMBL" id="KRL39434.1"/>
    </source>
</evidence>
<accession>A0A0R1QAF6</accession>
<keyword evidence="3" id="KW-1185">Reference proteome</keyword>
<feature type="compositionally biased region" description="Low complexity" evidence="1">
    <location>
        <begin position="313"/>
        <end position="353"/>
    </location>
</feature>